<dbReference type="AlphaFoldDB" id="A0A4Y3WI87"/>
<organism evidence="2 3">
    <name type="scientific">Nitrobacter winogradskyi</name>
    <name type="common">Nitrobacter agilis</name>
    <dbReference type="NCBI Taxonomy" id="913"/>
    <lineage>
        <taxon>Bacteria</taxon>
        <taxon>Pseudomonadati</taxon>
        <taxon>Pseudomonadota</taxon>
        <taxon>Alphaproteobacteria</taxon>
        <taxon>Hyphomicrobiales</taxon>
        <taxon>Nitrobacteraceae</taxon>
        <taxon>Nitrobacter</taxon>
    </lineage>
</organism>
<dbReference type="Proteomes" id="UP000318825">
    <property type="component" value="Unassembled WGS sequence"/>
</dbReference>
<evidence type="ECO:0000313" key="2">
    <source>
        <dbReference type="EMBL" id="GEC17609.1"/>
    </source>
</evidence>
<evidence type="ECO:0000313" key="3">
    <source>
        <dbReference type="Proteomes" id="UP000318825"/>
    </source>
</evidence>
<proteinExistence type="predicted"/>
<sequence length="78" mass="8262">MPDFRLSETTIAGTPPKKAKARVCEPIQSGSDCVPWSPSTGNHGRHAPERATRPTSSPRAATASGETQMVTTAEVFLP</sequence>
<feature type="region of interest" description="Disordered" evidence="1">
    <location>
        <begin position="1"/>
        <end position="22"/>
    </location>
</feature>
<accession>A0A4Y3WI87</accession>
<protein>
    <submittedName>
        <fullName evidence="2">Uncharacterized protein</fullName>
    </submittedName>
</protein>
<feature type="compositionally biased region" description="Polar residues" evidence="1">
    <location>
        <begin position="53"/>
        <end position="71"/>
    </location>
</feature>
<gene>
    <name evidence="2" type="ORF">NWI01_35010</name>
</gene>
<name>A0A4Y3WI87_NITWI</name>
<feature type="region of interest" description="Disordered" evidence="1">
    <location>
        <begin position="34"/>
        <end position="78"/>
    </location>
</feature>
<dbReference type="EMBL" id="BJNF01000122">
    <property type="protein sequence ID" value="GEC17609.1"/>
    <property type="molecule type" value="Genomic_DNA"/>
</dbReference>
<comment type="caution">
    <text evidence="2">The sequence shown here is derived from an EMBL/GenBank/DDBJ whole genome shotgun (WGS) entry which is preliminary data.</text>
</comment>
<reference evidence="2 3" key="1">
    <citation type="submission" date="2019-06" db="EMBL/GenBank/DDBJ databases">
        <title>Whole genome shotgun sequence of Nitrobacter winogradskyi NBRC 14297.</title>
        <authorList>
            <person name="Hosoyama A."/>
            <person name="Uohara A."/>
            <person name="Ohji S."/>
            <person name="Ichikawa N."/>
        </authorList>
    </citation>
    <scope>NUCLEOTIDE SEQUENCE [LARGE SCALE GENOMIC DNA]</scope>
    <source>
        <strain evidence="2 3">NBRC 14297</strain>
    </source>
</reference>
<evidence type="ECO:0000256" key="1">
    <source>
        <dbReference type="SAM" id="MobiDB-lite"/>
    </source>
</evidence>